<dbReference type="PANTHER" id="PTHR34180:SF1">
    <property type="entry name" value="BETA-ALANYL-DOPAMINE_CARCININE HYDROLASE"/>
    <property type="match status" value="1"/>
</dbReference>
<reference evidence="2 3" key="1">
    <citation type="submission" date="2018-07" db="EMBL/GenBank/DDBJ databases">
        <title>Genomic Encyclopedia of Type Strains, Phase IV (KMG-IV): sequencing the most valuable type-strain genomes for metagenomic binning, comparative biology and taxonomic classification.</title>
        <authorList>
            <person name="Goeker M."/>
        </authorList>
    </citation>
    <scope>NUCLEOTIDE SEQUENCE [LARGE SCALE GENOMIC DNA]</scope>
    <source>
        <strain evidence="2 3">DSM 103736</strain>
    </source>
</reference>
<dbReference type="AlphaFoldDB" id="A0A370R0W7"/>
<proteinExistence type="predicted"/>
<protein>
    <submittedName>
        <fullName evidence="2">Acyl-CoA:6-aminopenicillanic acid acyl transferase</fullName>
    </submittedName>
</protein>
<dbReference type="Pfam" id="PF03417">
    <property type="entry name" value="AAT"/>
    <property type="match status" value="1"/>
</dbReference>
<feature type="domain" description="Peptidase C45 hydrolase" evidence="1">
    <location>
        <begin position="153"/>
        <end position="336"/>
    </location>
</feature>
<accession>A0A370R0W7</accession>
<dbReference type="InterPro" id="IPR047801">
    <property type="entry name" value="Peptidase_C45"/>
</dbReference>
<dbReference type="Gene3D" id="3.60.60.10">
    <property type="entry name" value="Penicillin V Acylase, Chain A"/>
    <property type="match status" value="1"/>
</dbReference>
<keyword evidence="2" id="KW-0808">Transferase</keyword>
<sequence length="350" mass="38434">MSATIPMIRLSGDARSRGVQHGEQCRQALWQFADDHLCRLNLLSDVTFSLAALEEKIGRYRRIVTHWLPDIAQEIDGLAVGAQMPVALAWLLQLRREVLGYNRINTGGDCTTMSSLASEPWLAQTVDLNGNLDDFIHILACQGTRIPARVLSFGGLLGYLGINQAGLAVGLNMVLGGKWEPGIPPYLAIRHILDTCASAEKALEVLTRLPLSSSRAFTLCDRQQTFCVESLNNQWRIVSQGNIRQGGGTTSHTNHFLHQDFLADDAINIFAKNSSLQRLAKAREFLAFGSHSGEDCFMPFSEAPLCVADNGDIRRERTVAAAVMLPEQGIMLVRPGNPAVNQTQCFSFSD</sequence>
<dbReference type="OrthoDB" id="2910336at2"/>
<evidence type="ECO:0000313" key="2">
    <source>
        <dbReference type="EMBL" id="RDK95565.1"/>
    </source>
</evidence>
<dbReference type="InterPro" id="IPR047794">
    <property type="entry name" value="C45_proenzyme-like"/>
</dbReference>
<keyword evidence="3" id="KW-1185">Reference proteome</keyword>
<comment type="caution">
    <text evidence="2">The sequence shown here is derived from an EMBL/GenBank/DDBJ whole genome shotgun (WGS) entry which is preliminary data.</text>
</comment>
<dbReference type="Gene3D" id="1.10.10.2120">
    <property type="match status" value="1"/>
</dbReference>
<gene>
    <name evidence="2" type="ORF">C8D90_10236</name>
</gene>
<organism evidence="2 3">
    <name type="scientific">Enterobacillus tribolii</name>
    <dbReference type="NCBI Taxonomy" id="1487935"/>
    <lineage>
        <taxon>Bacteria</taxon>
        <taxon>Pseudomonadati</taxon>
        <taxon>Pseudomonadota</taxon>
        <taxon>Gammaproteobacteria</taxon>
        <taxon>Enterobacterales</taxon>
        <taxon>Hafniaceae</taxon>
        <taxon>Enterobacillus</taxon>
    </lineage>
</organism>
<name>A0A370R0W7_9GAMM</name>
<dbReference type="GO" id="GO:0016740">
    <property type="term" value="F:transferase activity"/>
    <property type="evidence" value="ECO:0007669"/>
    <property type="project" value="UniProtKB-KW"/>
</dbReference>
<dbReference type="RefSeq" id="WP_115457316.1">
    <property type="nucleotide sequence ID" value="NZ_QRAP01000002.1"/>
</dbReference>
<dbReference type="Proteomes" id="UP000254848">
    <property type="component" value="Unassembled WGS sequence"/>
</dbReference>
<dbReference type="PANTHER" id="PTHR34180">
    <property type="entry name" value="PEPTIDASE C45"/>
    <property type="match status" value="1"/>
</dbReference>
<evidence type="ECO:0000259" key="1">
    <source>
        <dbReference type="Pfam" id="PF03417"/>
    </source>
</evidence>
<dbReference type="InterPro" id="IPR005079">
    <property type="entry name" value="Peptidase_C45_hydrolase"/>
</dbReference>
<dbReference type="NCBIfam" id="NF040521">
    <property type="entry name" value="C45_proenzyme"/>
    <property type="match status" value="1"/>
</dbReference>
<evidence type="ECO:0000313" key="3">
    <source>
        <dbReference type="Proteomes" id="UP000254848"/>
    </source>
</evidence>
<dbReference type="EMBL" id="QRAP01000002">
    <property type="protein sequence ID" value="RDK95565.1"/>
    <property type="molecule type" value="Genomic_DNA"/>
</dbReference>